<protein>
    <recommendedName>
        <fullName evidence="3">CDI immunity protein domain-containing protein</fullName>
    </recommendedName>
</protein>
<evidence type="ECO:0008006" key="3">
    <source>
        <dbReference type="Google" id="ProtNLM"/>
    </source>
</evidence>
<gene>
    <name evidence="1" type="ORF">LNQ82_00710</name>
</gene>
<dbReference type="RefSeq" id="WP_027021600.1">
    <property type="nucleotide sequence ID" value="NZ_CP097501.1"/>
</dbReference>
<dbReference type="Proteomes" id="UP001056819">
    <property type="component" value="Chromosome"/>
</dbReference>
<dbReference type="EMBL" id="CP097501">
    <property type="protein sequence ID" value="URD67717.1"/>
    <property type="molecule type" value="Genomic_DNA"/>
</dbReference>
<evidence type="ECO:0000313" key="2">
    <source>
        <dbReference type="Proteomes" id="UP001056819"/>
    </source>
</evidence>
<dbReference type="AlphaFoldDB" id="A0AAE9KYJ9"/>
<reference evidence="1" key="1">
    <citation type="submission" date="2022-05" db="EMBL/GenBank/DDBJ databases">
        <title>Alysiella filiformis genome sequencing.</title>
        <authorList>
            <person name="Viehboeck T."/>
        </authorList>
    </citation>
    <scope>NUCLEOTIDE SEQUENCE</scope>
    <source>
        <strain evidence="1">DSM 2580</strain>
    </source>
</reference>
<accession>A0AAE9KYJ9</accession>
<sequence length="130" mass="15439">MWLSKRLEDFFEKNGAGDLYYIISAAINSNDERYKKNYIEILSLASEGYGIFSSEGTSYSLNNDWDYPDQFNEVYCFIGYVETSSLSFDKYIEFISYMSDVYMDHHKNDVDQILYLISKIRERFKPFCSY</sequence>
<evidence type="ECO:0000313" key="1">
    <source>
        <dbReference type="EMBL" id="URD67717.1"/>
    </source>
</evidence>
<name>A0AAE9KYJ9_9NEIS</name>
<proteinExistence type="predicted"/>
<organism evidence="1 2">
    <name type="scientific">Conchiformibius steedae DSM 2580</name>
    <dbReference type="NCBI Taxonomy" id="1121352"/>
    <lineage>
        <taxon>Bacteria</taxon>
        <taxon>Pseudomonadati</taxon>
        <taxon>Pseudomonadota</taxon>
        <taxon>Betaproteobacteria</taxon>
        <taxon>Neisseriales</taxon>
        <taxon>Neisseriaceae</taxon>
        <taxon>Conchiformibius</taxon>
    </lineage>
</organism>